<sequence length="75" mass="8902">MEALERYRDNFNRCCSVLKCLNYIPVPIKYISITRQYVIAGRILRRKSNCKEVKSPDEENLKPGKKKKILEKNTR</sequence>
<dbReference type="EMBL" id="DUJU01000124">
    <property type="protein sequence ID" value="HIH94472.1"/>
    <property type="molecule type" value="Genomic_DNA"/>
</dbReference>
<feature type="region of interest" description="Disordered" evidence="1">
    <location>
        <begin position="54"/>
        <end position="75"/>
    </location>
</feature>
<organism evidence="2 3">
    <name type="scientific">Methanosarcina acetivorans</name>
    <dbReference type="NCBI Taxonomy" id="2214"/>
    <lineage>
        <taxon>Archaea</taxon>
        <taxon>Methanobacteriati</taxon>
        <taxon>Methanobacteriota</taxon>
        <taxon>Stenosarchaea group</taxon>
        <taxon>Methanomicrobia</taxon>
        <taxon>Methanosarcinales</taxon>
        <taxon>Methanosarcinaceae</taxon>
        <taxon>Methanosarcina</taxon>
    </lineage>
</organism>
<dbReference type="AlphaFoldDB" id="A0A832VZ50"/>
<proteinExistence type="predicted"/>
<evidence type="ECO:0000313" key="2">
    <source>
        <dbReference type="EMBL" id="HIH94472.1"/>
    </source>
</evidence>
<evidence type="ECO:0000313" key="3">
    <source>
        <dbReference type="Proteomes" id="UP000600774"/>
    </source>
</evidence>
<gene>
    <name evidence="2" type="ORF">HA338_10730</name>
</gene>
<dbReference type="Proteomes" id="UP000600774">
    <property type="component" value="Unassembled WGS sequence"/>
</dbReference>
<accession>A0A832VZ50</accession>
<comment type="caution">
    <text evidence="2">The sequence shown here is derived from an EMBL/GenBank/DDBJ whole genome shotgun (WGS) entry which is preliminary data.</text>
</comment>
<protein>
    <submittedName>
        <fullName evidence="2">Uncharacterized protein</fullName>
    </submittedName>
</protein>
<reference evidence="2" key="1">
    <citation type="journal article" date="2020" name="bioRxiv">
        <title>A rank-normalized archaeal taxonomy based on genome phylogeny resolves widespread incomplete and uneven classifications.</title>
        <authorList>
            <person name="Rinke C."/>
            <person name="Chuvochina M."/>
            <person name="Mussig A.J."/>
            <person name="Chaumeil P.-A."/>
            <person name="Waite D.W."/>
            <person name="Whitman W.B."/>
            <person name="Parks D.H."/>
            <person name="Hugenholtz P."/>
        </authorList>
    </citation>
    <scope>NUCLEOTIDE SEQUENCE</scope>
    <source>
        <strain evidence="2">UBA8876</strain>
    </source>
</reference>
<dbReference type="RefSeq" id="WP_011022203.1">
    <property type="nucleotide sequence ID" value="NZ_DUJU01000124.1"/>
</dbReference>
<evidence type="ECO:0000256" key="1">
    <source>
        <dbReference type="SAM" id="MobiDB-lite"/>
    </source>
</evidence>
<dbReference type="GeneID" id="43446066"/>
<name>A0A832VZ50_9EURY</name>